<name>A0A160FQ37_9BURK</name>
<evidence type="ECO:0000256" key="2">
    <source>
        <dbReference type="ARBA" id="ARBA00023125"/>
    </source>
</evidence>
<dbReference type="InterPro" id="IPR036388">
    <property type="entry name" value="WH-like_DNA-bd_sf"/>
</dbReference>
<dbReference type="OrthoDB" id="9807558at2"/>
<reference evidence="6 7" key="1">
    <citation type="journal article" date="2016" name="Gene">
        <title>PacBio SMRT assembly of a complex multi-replicon genome reveals chlorocatechol degradative operon in a region of genome plasticity.</title>
        <authorList>
            <person name="Ricker N."/>
            <person name="Shen S.Y."/>
            <person name="Goordial J."/>
            <person name="Jin S."/>
            <person name="Fulthorpe R.R."/>
        </authorList>
    </citation>
    <scope>NUCLEOTIDE SEQUENCE [LARGE SCALE GENOMIC DNA]</scope>
    <source>
        <strain evidence="6 7">OLGA172</strain>
    </source>
</reference>
<evidence type="ECO:0008006" key="8">
    <source>
        <dbReference type="Google" id="ProtNLM"/>
    </source>
</evidence>
<keyword evidence="3" id="KW-0804">Transcription</keyword>
<feature type="domain" description="IclR-ED" evidence="5">
    <location>
        <begin position="64"/>
        <end position="247"/>
    </location>
</feature>
<evidence type="ECO:0000313" key="7">
    <source>
        <dbReference type="Proteomes" id="UP000076852"/>
    </source>
</evidence>
<evidence type="ECO:0000259" key="4">
    <source>
        <dbReference type="PROSITE" id="PS51077"/>
    </source>
</evidence>
<dbReference type="AlphaFoldDB" id="A0A160FQ37"/>
<keyword evidence="2" id="KW-0238">DNA-binding</keyword>
<dbReference type="SUPFAM" id="SSF46785">
    <property type="entry name" value="Winged helix' DNA-binding domain"/>
    <property type="match status" value="1"/>
</dbReference>
<dbReference type="Gene3D" id="3.30.450.40">
    <property type="match status" value="1"/>
</dbReference>
<dbReference type="PANTHER" id="PTHR30136">
    <property type="entry name" value="HELIX-TURN-HELIX TRANSCRIPTIONAL REGULATOR, ICLR FAMILY"/>
    <property type="match status" value="1"/>
</dbReference>
<evidence type="ECO:0000313" key="6">
    <source>
        <dbReference type="EMBL" id="ANB74975.1"/>
    </source>
</evidence>
<sequence length="257" mass="27788">MKTIATALQIIEAFNEGTGNCSVGELSERFGLPRSQVSRILSTFRDAGWLEQDPRSRSYSVGLSAFVFGSRFVQAHPLTRQALPILRGVVDRSGFNATLSILDHLKPLYLLGIAGSVPVDLSSNLGSYFPFHATAVGKILATFSGKDVREQLLASGPFERLTSRTVTDADRIRRELDNVFRKGYAVSDGEREPGIGALAVPVIGRSGGLLAALGIVYPTKMVSADDYDYQAEILKSGARTLAERIDGTPFSGRIRGH</sequence>
<protein>
    <recommendedName>
        <fullName evidence="8">IclR family transcriptional regulator</fullName>
    </recommendedName>
</protein>
<dbReference type="InterPro" id="IPR029016">
    <property type="entry name" value="GAF-like_dom_sf"/>
</dbReference>
<dbReference type="GO" id="GO:0003677">
    <property type="term" value="F:DNA binding"/>
    <property type="evidence" value="ECO:0007669"/>
    <property type="project" value="UniProtKB-KW"/>
</dbReference>
<dbReference type="SUPFAM" id="SSF55781">
    <property type="entry name" value="GAF domain-like"/>
    <property type="match status" value="1"/>
</dbReference>
<proteinExistence type="predicted"/>
<dbReference type="SMART" id="SM00346">
    <property type="entry name" value="HTH_ICLR"/>
    <property type="match status" value="1"/>
</dbReference>
<dbReference type="STRING" id="1804984.AYM40_21305"/>
<gene>
    <name evidence="6" type="ORF">AYM40_21305</name>
</gene>
<dbReference type="GO" id="GO:0003700">
    <property type="term" value="F:DNA-binding transcription factor activity"/>
    <property type="evidence" value="ECO:0007669"/>
    <property type="project" value="TreeGrafter"/>
</dbReference>
<dbReference type="Proteomes" id="UP000076852">
    <property type="component" value="Chromosome 2"/>
</dbReference>
<evidence type="ECO:0000259" key="5">
    <source>
        <dbReference type="PROSITE" id="PS51078"/>
    </source>
</evidence>
<dbReference type="PANTHER" id="PTHR30136:SF24">
    <property type="entry name" value="HTH-TYPE TRANSCRIPTIONAL REPRESSOR ALLR"/>
    <property type="match status" value="1"/>
</dbReference>
<dbReference type="InterPro" id="IPR050707">
    <property type="entry name" value="HTH_MetabolicPath_Reg"/>
</dbReference>
<keyword evidence="7" id="KW-1185">Reference proteome</keyword>
<dbReference type="RefSeq" id="WP_063498273.1">
    <property type="nucleotide sequence ID" value="NZ_CP014579.1"/>
</dbReference>
<dbReference type="Pfam" id="PF01614">
    <property type="entry name" value="IclR_C"/>
    <property type="match status" value="1"/>
</dbReference>
<dbReference type="InterPro" id="IPR011991">
    <property type="entry name" value="ArsR-like_HTH"/>
</dbReference>
<dbReference type="Pfam" id="PF09339">
    <property type="entry name" value="HTH_IclR"/>
    <property type="match status" value="1"/>
</dbReference>
<dbReference type="InterPro" id="IPR036390">
    <property type="entry name" value="WH_DNA-bd_sf"/>
</dbReference>
<dbReference type="InterPro" id="IPR014757">
    <property type="entry name" value="Tscrpt_reg_IclR_C"/>
</dbReference>
<dbReference type="PROSITE" id="PS51077">
    <property type="entry name" value="HTH_ICLR"/>
    <property type="match status" value="1"/>
</dbReference>
<evidence type="ECO:0000256" key="3">
    <source>
        <dbReference type="ARBA" id="ARBA00023163"/>
    </source>
</evidence>
<dbReference type="CDD" id="cd00090">
    <property type="entry name" value="HTH_ARSR"/>
    <property type="match status" value="1"/>
</dbReference>
<feature type="domain" description="HTH iclR-type" evidence="4">
    <location>
        <begin position="1"/>
        <end position="63"/>
    </location>
</feature>
<evidence type="ECO:0000256" key="1">
    <source>
        <dbReference type="ARBA" id="ARBA00023015"/>
    </source>
</evidence>
<dbReference type="InterPro" id="IPR005471">
    <property type="entry name" value="Tscrpt_reg_IclR_N"/>
</dbReference>
<organism evidence="6 7">
    <name type="scientific">Paraburkholderia phytofirmans OLGA172</name>
    <dbReference type="NCBI Taxonomy" id="1417228"/>
    <lineage>
        <taxon>Bacteria</taxon>
        <taxon>Pseudomonadati</taxon>
        <taxon>Pseudomonadota</taxon>
        <taxon>Betaproteobacteria</taxon>
        <taxon>Burkholderiales</taxon>
        <taxon>Burkholderiaceae</taxon>
        <taxon>Paraburkholderia</taxon>
    </lineage>
</organism>
<dbReference type="GO" id="GO:0045892">
    <property type="term" value="P:negative regulation of DNA-templated transcription"/>
    <property type="evidence" value="ECO:0007669"/>
    <property type="project" value="TreeGrafter"/>
</dbReference>
<dbReference type="PROSITE" id="PS51078">
    <property type="entry name" value="ICLR_ED"/>
    <property type="match status" value="1"/>
</dbReference>
<dbReference type="EMBL" id="CP014579">
    <property type="protein sequence ID" value="ANB74975.1"/>
    <property type="molecule type" value="Genomic_DNA"/>
</dbReference>
<accession>A0A160FQ37</accession>
<keyword evidence="1" id="KW-0805">Transcription regulation</keyword>
<dbReference type="KEGG" id="buz:AYM40_21305"/>
<dbReference type="Gene3D" id="1.10.10.10">
    <property type="entry name" value="Winged helix-like DNA-binding domain superfamily/Winged helix DNA-binding domain"/>
    <property type="match status" value="1"/>
</dbReference>